<evidence type="ECO:0000259" key="1">
    <source>
        <dbReference type="Pfam" id="PF15631"/>
    </source>
</evidence>
<name>A0ABT9SP21_9FLAO</name>
<keyword evidence="3" id="KW-1185">Reference proteome</keyword>
<organism evidence="2 3">
    <name type="scientific">Chryseobacterium lathyri</name>
    <dbReference type="NCBI Taxonomy" id="395933"/>
    <lineage>
        <taxon>Bacteria</taxon>
        <taxon>Pseudomonadati</taxon>
        <taxon>Bacteroidota</taxon>
        <taxon>Flavobacteriia</taxon>
        <taxon>Flavobacteriales</taxon>
        <taxon>Weeksellaceae</taxon>
        <taxon>Chryseobacterium group</taxon>
        <taxon>Chryseobacterium</taxon>
    </lineage>
</organism>
<dbReference type="Pfam" id="PF15631">
    <property type="entry name" value="Imm-NTF2-2"/>
    <property type="match status" value="1"/>
</dbReference>
<evidence type="ECO:0000313" key="3">
    <source>
        <dbReference type="Proteomes" id="UP001235513"/>
    </source>
</evidence>
<sequence>MKYYTFILFALFSCYEHRMSDKELALTIAEKKWKEIYGKSAINQQKPFVAEKKNDSIWIVHGNFPKPAVIGGVAYAEVNIKTKEVVKYTHGE</sequence>
<reference evidence="2 3" key="1">
    <citation type="submission" date="2023-07" db="EMBL/GenBank/DDBJ databases">
        <title>Sorghum-associated microbial communities from plants grown in Nebraska, USA.</title>
        <authorList>
            <person name="Schachtman D."/>
        </authorList>
    </citation>
    <scope>NUCLEOTIDE SEQUENCE [LARGE SCALE GENOMIC DNA]</scope>
    <source>
        <strain evidence="2 3">CC351</strain>
    </source>
</reference>
<dbReference type="InterPro" id="IPR028921">
    <property type="entry name" value="NTF2_fold_dom"/>
</dbReference>
<protein>
    <recommendedName>
        <fullName evidence="1">NTF2 fold domain-containing protein</fullName>
    </recommendedName>
</protein>
<dbReference type="Proteomes" id="UP001235513">
    <property type="component" value="Unassembled WGS sequence"/>
</dbReference>
<gene>
    <name evidence="2" type="ORF">J2T04_002906</name>
</gene>
<comment type="caution">
    <text evidence="2">The sequence shown here is derived from an EMBL/GenBank/DDBJ whole genome shotgun (WGS) entry which is preliminary data.</text>
</comment>
<accession>A0ABT9SP21</accession>
<dbReference type="RefSeq" id="WP_306844730.1">
    <property type="nucleotide sequence ID" value="NZ_JAUSRL010000004.1"/>
</dbReference>
<proteinExistence type="predicted"/>
<dbReference type="EMBL" id="JAUSRL010000004">
    <property type="protein sequence ID" value="MDP9961018.1"/>
    <property type="molecule type" value="Genomic_DNA"/>
</dbReference>
<feature type="domain" description="NTF2 fold" evidence="1">
    <location>
        <begin position="25"/>
        <end position="91"/>
    </location>
</feature>
<evidence type="ECO:0000313" key="2">
    <source>
        <dbReference type="EMBL" id="MDP9961018.1"/>
    </source>
</evidence>